<evidence type="ECO:0000313" key="2">
    <source>
        <dbReference type="EMBL" id="RLK57633.1"/>
    </source>
</evidence>
<proteinExistence type="predicted"/>
<dbReference type="AlphaFoldDB" id="A0A498CKQ7"/>
<accession>A0A498CKQ7</accession>
<comment type="caution">
    <text evidence="2">The sequence shown here is derived from an EMBL/GenBank/DDBJ whole genome shotgun (WGS) entry which is preliminary data.</text>
</comment>
<gene>
    <name evidence="2" type="ORF">BCL79_2043</name>
</gene>
<organism evidence="2 3">
    <name type="scientific">Stenotrophomonas rhizophila</name>
    <dbReference type="NCBI Taxonomy" id="216778"/>
    <lineage>
        <taxon>Bacteria</taxon>
        <taxon>Pseudomonadati</taxon>
        <taxon>Pseudomonadota</taxon>
        <taxon>Gammaproteobacteria</taxon>
        <taxon>Lysobacterales</taxon>
        <taxon>Lysobacteraceae</taxon>
        <taxon>Stenotrophomonas</taxon>
    </lineage>
</organism>
<protein>
    <submittedName>
        <fullName evidence="2">Uncharacterized protein</fullName>
    </submittedName>
</protein>
<sequence length="46" mass="5006">MRRRILFLLAAVLAGCGPSDALQTTDLPTVEELAADPALLKELRQQ</sequence>
<dbReference type="PROSITE" id="PS51257">
    <property type="entry name" value="PROKAR_LIPOPROTEIN"/>
    <property type="match status" value="1"/>
</dbReference>
<evidence type="ECO:0000256" key="1">
    <source>
        <dbReference type="SAM" id="SignalP"/>
    </source>
</evidence>
<feature type="signal peptide" evidence="1">
    <location>
        <begin position="1"/>
        <end position="21"/>
    </location>
</feature>
<feature type="chain" id="PRO_5019738782" evidence="1">
    <location>
        <begin position="22"/>
        <end position="46"/>
    </location>
</feature>
<dbReference type="EMBL" id="RCDC01000004">
    <property type="protein sequence ID" value="RLK57633.1"/>
    <property type="molecule type" value="Genomic_DNA"/>
</dbReference>
<name>A0A498CKQ7_9GAMM</name>
<dbReference type="Proteomes" id="UP000274786">
    <property type="component" value="Unassembled WGS sequence"/>
</dbReference>
<evidence type="ECO:0000313" key="3">
    <source>
        <dbReference type="Proteomes" id="UP000274786"/>
    </source>
</evidence>
<keyword evidence="1" id="KW-0732">Signal</keyword>
<reference evidence="2 3" key="1">
    <citation type="submission" date="2018-10" db="EMBL/GenBank/DDBJ databases">
        <title>Comparative analysis of microorganisms from saline springs in Andes Mountain Range, Colombia.</title>
        <authorList>
            <person name="Rubin E."/>
        </authorList>
    </citation>
    <scope>NUCLEOTIDE SEQUENCE [LARGE SCALE GENOMIC DNA]</scope>
    <source>
        <strain evidence="2 3">USBA GBX 843</strain>
    </source>
</reference>